<evidence type="ECO:0000313" key="1">
    <source>
        <dbReference type="EMBL" id="KKN63914.1"/>
    </source>
</evidence>
<accession>A0A0F9SA58</accession>
<evidence type="ECO:0008006" key="2">
    <source>
        <dbReference type="Google" id="ProtNLM"/>
    </source>
</evidence>
<gene>
    <name evidence="1" type="ORF">LCGC14_0496870</name>
</gene>
<dbReference type="AlphaFoldDB" id="A0A0F9SA58"/>
<protein>
    <recommendedName>
        <fullName evidence="2">DUF4238 domain-containing protein</fullName>
    </recommendedName>
</protein>
<comment type="caution">
    <text evidence="1">The sequence shown here is derived from an EMBL/GenBank/DDBJ whole genome shotgun (WGS) entry which is preliminary data.</text>
</comment>
<sequence>MKSHFHISVTYLKHFSRDPSKGRKSIVHVFNKKRQIEQCLPVNKIGIKTGVFGDSIEKFNQIFEARYNDFMDLRTIRYPTNITVERLKNGMMMLFNFIFRTRIMYEYIRKSYRNYPDLIRMYGADPWHSENAVPMIFFELLLKRTYPISIRGYKNDVFITGDNPVVIFRHPYGFCTVFLLPLDRRHIFCLGYYLKEEQLKFADIYLNKVEIITENVNEWIRIQAETHYIKMNPLC</sequence>
<reference evidence="1" key="1">
    <citation type="journal article" date="2015" name="Nature">
        <title>Complex archaea that bridge the gap between prokaryotes and eukaryotes.</title>
        <authorList>
            <person name="Spang A."/>
            <person name="Saw J.H."/>
            <person name="Jorgensen S.L."/>
            <person name="Zaremba-Niedzwiedzka K."/>
            <person name="Martijn J."/>
            <person name="Lind A.E."/>
            <person name="van Eijk R."/>
            <person name="Schleper C."/>
            <person name="Guy L."/>
            <person name="Ettema T.J."/>
        </authorList>
    </citation>
    <scope>NUCLEOTIDE SEQUENCE</scope>
</reference>
<name>A0A0F9SA58_9ZZZZ</name>
<proteinExistence type="predicted"/>
<organism evidence="1">
    <name type="scientific">marine sediment metagenome</name>
    <dbReference type="NCBI Taxonomy" id="412755"/>
    <lineage>
        <taxon>unclassified sequences</taxon>
        <taxon>metagenomes</taxon>
        <taxon>ecological metagenomes</taxon>
    </lineage>
</organism>
<dbReference type="EMBL" id="LAZR01000574">
    <property type="protein sequence ID" value="KKN63914.1"/>
    <property type="molecule type" value="Genomic_DNA"/>
</dbReference>